<sequence>MERPRAGIELQGSVLRYAELERQEARYHLLRLGSCDFDFDVVAELQSQAPRYLDVVAEALCDVLSGTRASEIEVALHPLQVLTFGSLQPEPIDPGVLHQRLIAESVWLSGQEATVFRLYFESGWVQTLPEGERLRWYQVLVLPAHVEQNLAQVLRRAPCSAFRIRLSTAGVAKTLSRMPGPEPGLPPEVGLAIGCYETHTEYTLCRRGSWMLSHYMQGPAANASYFSLALLHKLGLAAGMVEQLMLYGTHVTDTLMEALRPLFPVEPVRLNPLVLTTLDPRSLASSFEVEAYVPCIGVALS</sequence>
<name>A0A7V2B2H4_RHOMR</name>
<accession>A0A7V2B2H4</accession>
<dbReference type="EMBL" id="DSGB01000006">
    <property type="protein sequence ID" value="HER97095.1"/>
    <property type="molecule type" value="Genomic_DNA"/>
</dbReference>
<reference evidence="1" key="1">
    <citation type="journal article" date="2020" name="mSystems">
        <title>Genome- and Community-Level Interaction Insights into Carbon Utilization and Element Cycling Functions of Hydrothermarchaeota in Hydrothermal Sediment.</title>
        <authorList>
            <person name="Zhou Z."/>
            <person name="Liu Y."/>
            <person name="Xu W."/>
            <person name="Pan J."/>
            <person name="Luo Z.H."/>
            <person name="Li M."/>
        </authorList>
    </citation>
    <scope>NUCLEOTIDE SEQUENCE [LARGE SCALE GENOMIC DNA]</scope>
    <source>
        <strain evidence="1">SpSt-143</strain>
    </source>
</reference>
<dbReference type="AlphaFoldDB" id="A0A7V2B2H4"/>
<organism evidence="1">
    <name type="scientific">Rhodothermus marinus</name>
    <name type="common">Rhodothermus obamensis</name>
    <dbReference type="NCBI Taxonomy" id="29549"/>
    <lineage>
        <taxon>Bacteria</taxon>
        <taxon>Pseudomonadati</taxon>
        <taxon>Rhodothermota</taxon>
        <taxon>Rhodothermia</taxon>
        <taxon>Rhodothermales</taxon>
        <taxon>Rhodothermaceae</taxon>
        <taxon>Rhodothermus</taxon>
    </lineage>
</organism>
<proteinExistence type="predicted"/>
<gene>
    <name evidence="1" type="ORF">ENO59_11425</name>
</gene>
<evidence type="ECO:0000313" key="1">
    <source>
        <dbReference type="EMBL" id="HER97095.1"/>
    </source>
</evidence>
<comment type="caution">
    <text evidence="1">The sequence shown here is derived from an EMBL/GenBank/DDBJ whole genome shotgun (WGS) entry which is preliminary data.</text>
</comment>
<protein>
    <submittedName>
        <fullName evidence="1">Uncharacterized protein</fullName>
    </submittedName>
</protein>